<organism evidence="1 2">
    <name type="scientific">Keguizhuia sedimenti</name>
    <dbReference type="NCBI Taxonomy" id="3064264"/>
    <lineage>
        <taxon>Bacteria</taxon>
        <taxon>Pseudomonadati</taxon>
        <taxon>Pseudomonadota</taxon>
        <taxon>Betaproteobacteria</taxon>
        <taxon>Burkholderiales</taxon>
        <taxon>Oxalobacteraceae</taxon>
        <taxon>Keguizhuia</taxon>
    </lineage>
</organism>
<evidence type="ECO:0000313" key="1">
    <source>
        <dbReference type="EMBL" id="MDQ9169985.1"/>
    </source>
</evidence>
<sequence length="51" mass="5875">MNNFQLSAQRFEAPGSRERRLHRLTCVPVPAREGVSRFGFTADLTMPELRQ</sequence>
<protein>
    <submittedName>
        <fullName evidence="1">Uncharacterized protein</fullName>
    </submittedName>
</protein>
<proteinExistence type="predicted"/>
<dbReference type="EMBL" id="JAUYVH010000002">
    <property type="protein sequence ID" value="MDQ9169985.1"/>
    <property type="molecule type" value="Genomic_DNA"/>
</dbReference>
<accession>A0ABU1BLW3</accession>
<evidence type="ECO:0000313" key="2">
    <source>
        <dbReference type="Proteomes" id="UP001225596"/>
    </source>
</evidence>
<dbReference type="Proteomes" id="UP001225596">
    <property type="component" value="Unassembled WGS sequence"/>
</dbReference>
<gene>
    <name evidence="1" type="ORF">Q8A64_06120</name>
</gene>
<reference evidence="1 2" key="1">
    <citation type="submission" date="2023-08" db="EMBL/GenBank/DDBJ databases">
        <title>Oxalobacteraceae gen .nov., isolated from river sludge outside the plant.</title>
        <authorList>
            <person name="Zhao S.Y."/>
        </authorList>
    </citation>
    <scope>NUCLEOTIDE SEQUENCE [LARGE SCALE GENOMIC DNA]</scope>
    <source>
        <strain evidence="1 2">R-40</strain>
    </source>
</reference>
<name>A0ABU1BLW3_9BURK</name>
<comment type="caution">
    <text evidence="1">The sequence shown here is derived from an EMBL/GenBank/DDBJ whole genome shotgun (WGS) entry which is preliminary data.</text>
</comment>
<dbReference type="RefSeq" id="WP_338435905.1">
    <property type="nucleotide sequence ID" value="NZ_JAUYVH010000002.1"/>
</dbReference>
<keyword evidence="2" id="KW-1185">Reference proteome</keyword>